<accession>A0ABS6BYT5</accession>
<name>A0ABS6BYT5_9CLOT</name>
<protein>
    <submittedName>
        <fullName evidence="2">Restriction endonuclease-like protein</fullName>
    </submittedName>
</protein>
<gene>
    <name evidence="2" type="ORF">KPL37_19050</name>
</gene>
<dbReference type="Proteomes" id="UP000776252">
    <property type="component" value="Unassembled WGS sequence"/>
</dbReference>
<dbReference type="Pfam" id="PF09823">
    <property type="entry name" value="DUF2357"/>
    <property type="match status" value="1"/>
</dbReference>
<sequence>MGSNFNNKFQKISNCYIGMVDFSSDIGLSNFIINKDGKDILSIDIEVFPSKIDYQKDYMDIMNEVNDEIYSLAFALMGKTYLETRLVDTKHQTNAEFISILKCIFDDLERAIKRIISNPKHNVETIESIRRVEKSRVPSRNTIAYLRKHSGVLVENQKGFIKGKDKNYIATMVVDKRKITTIDIYENRFVKYMITNIIKRLNVVVKNIVINMISNKANNNVDNTDHKVDLYKFLKNKISILNKHLKNGFSNVSNLTGKKTMSLVFQMAPGYREVYKKYIMLSKGLALGDGLYQMTPKKLYQLYEMWCYMKIHHILSDLGYSVEEYGILKYKDNGFYLTLSQDSQAKMIYSNNKNRLELWYNKSYSSPTTNQRPDTVLNIRNLNNKDDNRIYIFDAKYRIYVDEKGIIGPVEDDINVMHRYRDAIVSKLSNKVQFKYDTFGAYVMFPYGDEEKFKYHNFYKSIGEVNIGAFPMLPGSTKLITKQLKKIIEQSPLDARNDRVVIDEYDDYGKFKHLNVMIVNVKNKEHLKEYKENLFYHIPIARLKEVRDSVEYLAFYQSIESFKGEGGVRYYGKIKECLEYKRKDCTELKARAGTQDDMYLRINLESIEEVDNIVPIQTGTRLVTYTTLYLLKNAENTHELKVGSSLELQVYKILKKVAKDKDIKIKKIDKDKDVKTSKKDKVREYIIGDVKVEIVDGNIIKVNGVETVLRGLEGKILSGMVNS</sequence>
<dbReference type="RefSeq" id="WP_216151650.1">
    <property type="nucleotide sequence ID" value="NZ_JAHLDV010000104.1"/>
</dbReference>
<dbReference type="EMBL" id="JAHLDV010000104">
    <property type="protein sequence ID" value="MBU3161786.1"/>
    <property type="molecule type" value="Genomic_DNA"/>
</dbReference>
<feature type="domain" description="DUF2357" evidence="1">
    <location>
        <begin position="18"/>
        <end position="278"/>
    </location>
</feature>
<proteinExistence type="predicted"/>
<comment type="caution">
    <text evidence="2">The sequence shown here is derived from an EMBL/GenBank/DDBJ whole genome shotgun (WGS) entry which is preliminary data.</text>
</comment>
<dbReference type="InterPro" id="IPR007505">
    <property type="entry name" value="PDDEXK_7"/>
</dbReference>
<reference evidence="2 3" key="1">
    <citation type="submission" date="2021-06" db="EMBL/GenBank/DDBJ databases">
        <title>Clostridia strains as spoilage organisms.</title>
        <authorList>
            <person name="Wambui J."/>
            <person name="Stephan R."/>
            <person name="Stevens M.J.A."/>
        </authorList>
    </citation>
    <scope>NUCLEOTIDE SEQUENCE [LARGE SCALE GENOMIC DNA]</scope>
    <source>
        <strain evidence="2 3">DSM 14204</strain>
    </source>
</reference>
<evidence type="ECO:0000313" key="3">
    <source>
        <dbReference type="Proteomes" id="UP000776252"/>
    </source>
</evidence>
<evidence type="ECO:0000313" key="2">
    <source>
        <dbReference type="EMBL" id="MBU3161786.1"/>
    </source>
</evidence>
<evidence type="ECO:0000259" key="1">
    <source>
        <dbReference type="Pfam" id="PF09823"/>
    </source>
</evidence>
<dbReference type="Pfam" id="PF04411">
    <property type="entry name" value="PDDEXK_7"/>
    <property type="match status" value="1"/>
</dbReference>
<organism evidence="2 3">
    <name type="scientific">Clostridium frigoris</name>
    <dbReference type="NCBI Taxonomy" id="205327"/>
    <lineage>
        <taxon>Bacteria</taxon>
        <taxon>Bacillati</taxon>
        <taxon>Bacillota</taxon>
        <taxon>Clostridia</taxon>
        <taxon>Eubacteriales</taxon>
        <taxon>Clostridiaceae</taxon>
        <taxon>Clostridium</taxon>
    </lineage>
</organism>
<keyword evidence="3" id="KW-1185">Reference proteome</keyword>
<dbReference type="InterPro" id="IPR018633">
    <property type="entry name" value="DUF2357"/>
</dbReference>